<evidence type="ECO:0000313" key="1">
    <source>
        <dbReference type="EMBL" id="KJV67305.1"/>
    </source>
</evidence>
<dbReference type="AlphaFoldDB" id="A0A0F3NGZ5"/>
<dbReference type="EMBL" id="LANW01000001">
    <property type="protein sequence ID" value="KJV67305.1"/>
    <property type="molecule type" value="Genomic_DNA"/>
</dbReference>
<proteinExistence type="predicted"/>
<evidence type="ECO:0000313" key="2">
    <source>
        <dbReference type="Proteomes" id="UP000033385"/>
    </source>
</evidence>
<gene>
    <name evidence="1" type="ORF">APHNP_1146</name>
</gene>
<accession>A0A0F3NGZ5</accession>
<dbReference type="PATRIC" id="fig|1359153.3.peg.1179"/>
<organism evidence="1 2">
    <name type="scientific">Anaplasma phagocytophilum str. ApNP</name>
    <dbReference type="NCBI Taxonomy" id="1359153"/>
    <lineage>
        <taxon>Bacteria</taxon>
        <taxon>Pseudomonadati</taxon>
        <taxon>Pseudomonadota</taxon>
        <taxon>Alphaproteobacteria</taxon>
        <taxon>Rickettsiales</taxon>
        <taxon>Anaplasmataceae</taxon>
        <taxon>Anaplasma</taxon>
        <taxon>phagocytophilum group</taxon>
    </lineage>
</organism>
<reference evidence="1 2" key="1">
    <citation type="submission" date="2015-01" db="EMBL/GenBank/DDBJ databases">
        <title>Genome Sequencing of Rickettsiales.</title>
        <authorList>
            <person name="Daugherty S.C."/>
            <person name="Su Q."/>
            <person name="Abolude K."/>
            <person name="Beier-Sexton M."/>
            <person name="Carlyon J.A."/>
            <person name="Carter R."/>
            <person name="Day N.P."/>
            <person name="Dumler S.J."/>
            <person name="Dyachenko V."/>
            <person name="Godinez A."/>
            <person name="Kurtti T.J."/>
            <person name="Lichay M."/>
            <person name="Mullins K.E."/>
            <person name="Ott S."/>
            <person name="Pappas-Brown V."/>
            <person name="Paris D.H."/>
            <person name="Patel P."/>
            <person name="Richards A.L."/>
            <person name="Sadzewicz L."/>
            <person name="Sears K."/>
            <person name="Seidman D."/>
            <person name="Sengamalay N."/>
            <person name="Stenos J."/>
            <person name="Tallon L.J."/>
            <person name="Vincent G."/>
            <person name="Fraser C.M."/>
            <person name="Munderloh U."/>
            <person name="Dunning-Hotopp J.C."/>
        </authorList>
    </citation>
    <scope>NUCLEOTIDE SEQUENCE [LARGE SCALE GENOMIC DNA]</scope>
    <source>
        <strain evidence="1 2">ApNP</strain>
    </source>
</reference>
<sequence length="49" mass="5077">MVFSSVVSFVRSPATALALSLVLGASLYGPVARAFDEGQSGLHLLASWP</sequence>
<protein>
    <submittedName>
        <fullName evidence="1">Uncharacterized protein</fullName>
    </submittedName>
</protein>
<comment type="caution">
    <text evidence="1">The sequence shown here is derived from an EMBL/GenBank/DDBJ whole genome shotgun (WGS) entry which is preliminary data.</text>
</comment>
<name>A0A0F3NGZ5_ANAPH</name>
<dbReference type="Proteomes" id="UP000033385">
    <property type="component" value="Unassembled WGS sequence"/>
</dbReference>